<feature type="compositionally biased region" description="Acidic residues" evidence="1">
    <location>
        <begin position="169"/>
        <end position="180"/>
    </location>
</feature>
<evidence type="ECO:0000313" key="3">
    <source>
        <dbReference type="Proteomes" id="UP001152607"/>
    </source>
</evidence>
<evidence type="ECO:0000256" key="1">
    <source>
        <dbReference type="SAM" id="MobiDB-lite"/>
    </source>
</evidence>
<reference evidence="2" key="1">
    <citation type="submission" date="2023-01" db="EMBL/GenBank/DDBJ databases">
        <authorList>
            <person name="Van Ghelder C."/>
            <person name="Rancurel C."/>
        </authorList>
    </citation>
    <scope>NUCLEOTIDE SEQUENCE</scope>
    <source>
        <strain evidence="2">CNCM I-4278</strain>
    </source>
</reference>
<feature type="region of interest" description="Disordered" evidence="1">
    <location>
        <begin position="1"/>
        <end position="27"/>
    </location>
</feature>
<feature type="region of interest" description="Disordered" evidence="1">
    <location>
        <begin position="161"/>
        <end position="184"/>
    </location>
</feature>
<dbReference type="OrthoDB" id="3800409at2759"/>
<evidence type="ECO:0000313" key="2">
    <source>
        <dbReference type="EMBL" id="CAI6307621.1"/>
    </source>
</evidence>
<gene>
    <name evidence="2" type="ORF">PDIGIT_LOCUS3085</name>
</gene>
<dbReference type="AlphaFoldDB" id="A0A9W4U560"/>
<organism evidence="2 3">
    <name type="scientific">Periconia digitata</name>
    <dbReference type="NCBI Taxonomy" id="1303443"/>
    <lineage>
        <taxon>Eukaryota</taxon>
        <taxon>Fungi</taxon>
        <taxon>Dikarya</taxon>
        <taxon>Ascomycota</taxon>
        <taxon>Pezizomycotina</taxon>
        <taxon>Dothideomycetes</taxon>
        <taxon>Pleosporomycetidae</taxon>
        <taxon>Pleosporales</taxon>
        <taxon>Massarineae</taxon>
        <taxon>Periconiaceae</taxon>
        <taxon>Periconia</taxon>
    </lineage>
</organism>
<comment type="caution">
    <text evidence="2">The sequence shown here is derived from an EMBL/GenBank/DDBJ whole genome shotgun (WGS) entry which is preliminary data.</text>
</comment>
<keyword evidence="3" id="KW-1185">Reference proteome</keyword>
<proteinExistence type="predicted"/>
<protein>
    <submittedName>
        <fullName evidence="2">Uncharacterized protein</fullName>
    </submittedName>
</protein>
<accession>A0A9W4U560</accession>
<dbReference type="Proteomes" id="UP001152607">
    <property type="component" value="Unassembled WGS sequence"/>
</dbReference>
<sequence>MPRPNRYTPYSRHNSPRHVQPSTATIPQLPFKPMDSIEQTIERPYQYIAPGQIRGMTNDGQQLVMKSACKTADGTYLVEMEAVSLPSQDARLRSMSRQYTPMSTPPMMSPPMMSPPMSSPLMMHMIDPALLAFGIQSGEPQRKGSTGSIVSQDGRSIRSVSEECVALSDTEDAEGDSDDQLEQHKQALQRQECILTNLKAQKAAMNAAYGQ</sequence>
<dbReference type="EMBL" id="CAOQHR010000002">
    <property type="protein sequence ID" value="CAI6307621.1"/>
    <property type="molecule type" value="Genomic_DNA"/>
</dbReference>
<name>A0A9W4U560_9PLEO</name>